<protein>
    <recommendedName>
        <fullName evidence="9">Ig-like domain-containing protein</fullName>
    </recommendedName>
</protein>
<evidence type="ECO:0000313" key="8">
    <source>
        <dbReference type="Proteomes" id="UP000261360"/>
    </source>
</evidence>
<evidence type="ECO:0000256" key="6">
    <source>
        <dbReference type="SAM" id="SignalP"/>
    </source>
</evidence>
<comment type="subcellular location">
    <subcellularLocation>
        <location evidence="1">Membrane</location>
    </subcellularLocation>
</comment>
<evidence type="ECO:0000313" key="7">
    <source>
        <dbReference type="Ensembl" id="ENSSLDP00000019408.1"/>
    </source>
</evidence>
<feature type="region of interest" description="Disordered" evidence="5">
    <location>
        <begin position="199"/>
        <end position="222"/>
    </location>
</feature>
<reference evidence="7" key="2">
    <citation type="submission" date="2025-09" db="UniProtKB">
        <authorList>
            <consortium name="Ensembl"/>
        </authorList>
    </citation>
    <scope>IDENTIFICATION</scope>
</reference>
<accession>A0A3B4Y8A8</accession>
<dbReference type="PANTHER" id="PTHR12080:SF125">
    <property type="entry name" value="CD48 ANTIGEN-LIKE"/>
    <property type="match status" value="1"/>
</dbReference>
<evidence type="ECO:0000256" key="3">
    <source>
        <dbReference type="ARBA" id="ARBA00023136"/>
    </source>
</evidence>
<dbReference type="InterPro" id="IPR015631">
    <property type="entry name" value="CD2/SLAM_rcpt"/>
</dbReference>
<dbReference type="STRING" id="1841481.ENSSLDP00000019408"/>
<proteinExistence type="predicted"/>
<dbReference type="GeneTree" id="ENSGT00610000086518"/>
<dbReference type="SUPFAM" id="SSF48726">
    <property type="entry name" value="Immunoglobulin"/>
    <property type="match status" value="1"/>
</dbReference>
<organism evidence="7 8">
    <name type="scientific">Seriola lalandi dorsalis</name>
    <dbReference type="NCBI Taxonomy" id="1841481"/>
    <lineage>
        <taxon>Eukaryota</taxon>
        <taxon>Metazoa</taxon>
        <taxon>Chordata</taxon>
        <taxon>Craniata</taxon>
        <taxon>Vertebrata</taxon>
        <taxon>Euteleostomi</taxon>
        <taxon>Actinopterygii</taxon>
        <taxon>Neopterygii</taxon>
        <taxon>Teleostei</taxon>
        <taxon>Neoteleostei</taxon>
        <taxon>Acanthomorphata</taxon>
        <taxon>Carangaria</taxon>
        <taxon>Carangiformes</taxon>
        <taxon>Carangidae</taxon>
        <taxon>Seriola</taxon>
    </lineage>
</organism>
<evidence type="ECO:0000256" key="5">
    <source>
        <dbReference type="SAM" id="MobiDB-lite"/>
    </source>
</evidence>
<feature type="signal peptide" evidence="6">
    <location>
        <begin position="1"/>
        <end position="35"/>
    </location>
</feature>
<dbReference type="GO" id="GO:0016020">
    <property type="term" value="C:membrane"/>
    <property type="evidence" value="ECO:0007669"/>
    <property type="project" value="UniProtKB-SubCell"/>
</dbReference>
<dbReference type="AlphaFoldDB" id="A0A3B4Y8A8"/>
<keyword evidence="4" id="KW-0325">Glycoprotein</keyword>
<evidence type="ECO:0000256" key="4">
    <source>
        <dbReference type="ARBA" id="ARBA00023180"/>
    </source>
</evidence>
<feature type="chain" id="PRO_5017216281" description="Ig-like domain-containing protein" evidence="6">
    <location>
        <begin position="36"/>
        <end position="253"/>
    </location>
</feature>
<keyword evidence="3" id="KW-0472">Membrane</keyword>
<dbReference type="Ensembl" id="ENSSLDT00000020059.1">
    <property type="protein sequence ID" value="ENSSLDP00000019408.1"/>
    <property type="gene ID" value="ENSSLDG00000015227.1"/>
</dbReference>
<keyword evidence="8" id="KW-1185">Reference proteome</keyword>
<dbReference type="InterPro" id="IPR036179">
    <property type="entry name" value="Ig-like_dom_sf"/>
</dbReference>
<reference evidence="7" key="1">
    <citation type="submission" date="2025-08" db="UniProtKB">
        <authorList>
            <consortium name="Ensembl"/>
        </authorList>
    </citation>
    <scope>IDENTIFICATION</scope>
</reference>
<dbReference type="PANTHER" id="PTHR12080">
    <property type="entry name" value="SIGNALING LYMPHOCYTIC ACTIVATION MOLECULE"/>
    <property type="match status" value="1"/>
</dbReference>
<evidence type="ECO:0008006" key="9">
    <source>
        <dbReference type="Google" id="ProtNLM"/>
    </source>
</evidence>
<keyword evidence="2 6" id="KW-0732">Signal</keyword>
<sequence length="253" mass="28306">MILLMFLHRSVNMERKVCFPRFDVLLFAVLISAQAQNIPSYSEDGGTLILTPPFSEAITSILWKHDTDLVVELVGNEVDYYGKFRGMATLDRTTGRLEIKNMNRTYAGLYTVEINNQVQSQVYNVELIKKVPKPEVVFKPLICSPALDNCNMTCDGNTSGAGPVTYSWREGDGKWIQGEINKNIKKDETKRVETFSCQMKNPVSEEESKPQPNPFFQKDLPVGPSPGKIVGGVIAKTHHGFHKSKTRSGCSCK</sequence>
<dbReference type="Proteomes" id="UP000261360">
    <property type="component" value="Unplaced"/>
</dbReference>
<evidence type="ECO:0000256" key="1">
    <source>
        <dbReference type="ARBA" id="ARBA00004370"/>
    </source>
</evidence>
<evidence type="ECO:0000256" key="2">
    <source>
        <dbReference type="ARBA" id="ARBA00022729"/>
    </source>
</evidence>
<name>A0A3B4Y8A8_SERLL</name>
<dbReference type="InterPro" id="IPR013783">
    <property type="entry name" value="Ig-like_fold"/>
</dbReference>
<dbReference type="Gene3D" id="2.60.40.10">
    <property type="entry name" value="Immunoglobulins"/>
    <property type="match status" value="2"/>
</dbReference>